<dbReference type="PANTHER" id="PTHR43355:SF2">
    <property type="entry name" value="FLAVIN REDUCTASE (NADPH)"/>
    <property type="match status" value="1"/>
</dbReference>
<organism evidence="2 3">
    <name type="scientific">Kribbella pratensis</name>
    <dbReference type="NCBI Taxonomy" id="2512112"/>
    <lineage>
        <taxon>Bacteria</taxon>
        <taxon>Bacillati</taxon>
        <taxon>Actinomycetota</taxon>
        <taxon>Actinomycetes</taxon>
        <taxon>Propionibacteriales</taxon>
        <taxon>Kribbellaceae</taxon>
        <taxon>Kribbella</taxon>
    </lineage>
</organism>
<dbReference type="Pfam" id="PF13460">
    <property type="entry name" value="NAD_binding_10"/>
    <property type="match status" value="1"/>
</dbReference>
<evidence type="ECO:0000313" key="3">
    <source>
        <dbReference type="Proteomes" id="UP000295146"/>
    </source>
</evidence>
<dbReference type="InterPro" id="IPR016040">
    <property type="entry name" value="NAD(P)-bd_dom"/>
</dbReference>
<comment type="caution">
    <text evidence="2">The sequence shown here is derived from an EMBL/GenBank/DDBJ whole genome shotgun (WGS) entry which is preliminary data.</text>
</comment>
<dbReference type="OrthoDB" id="9771302at2"/>
<name>A0A4R8CPA0_9ACTN</name>
<dbReference type="EMBL" id="SODP01000001">
    <property type="protein sequence ID" value="TDW77953.1"/>
    <property type="molecule type" value="Genomic_DNA"/>
</dbReference>
<dbReference type="AlphaFoldDB" id="A0A4R8CPA0"/>
<accession>A0A4R8CPA0</accession>
<feature type="domain" description="NAD(P)-binding" evidence="1">
    <location>
        <begin position="8"/>
        <end position="198"/>
    </location>
</feature>
<dbReference type="Proteomes" id="UP000295146">
    <property type="component" value="Unassembled WGS sequence"/>
</dbReference>
<dbReference type="SUPFAM" id="SSF51735">
    <property type="entry name" value="NAD(P)-binding Rossmann-fold domains"/>
    <property type="match status" value="1"/>
</dbReference>
<protein>
    <submittedName>
        <fullName evidence="2">NADH-flavin reductase</fullName>
    </submittedName>
</protein>
<dbReference type="InterPro" id="IPR051606">
    <property type="entry name" value="Polyketide_Oxido-like"/>
</dbReference>
<gene>
    <name evidence="2" type="ORF">EV653_3140</name>
</gene>
<dbReference type="InterPro" id="IPR036291">
    <property type="entry name" value="NAD(P)-bd_dom_sf"/>
</dbReference>
<dbReference type="RefSeq" id="WP_134103369.1">
    <property type="nucleotide sequence ID" value="NZ_SODP01000001.1"/>
</dbReference>
<reference evidence="2 3" key="1">
    <citation type="submission" date="2019-03" db="EMBL/GenBank/DDBJ databases">
        <title>Genomic Encyclopedia of Type Strains, Phase III (KMG-III): the genomes of soil and plant-associated and newly described type strains.</title>
        <authorList>
            <person name="Whitman W."/>
        </authorList>
    </citation>
    <scope>NUCLEOTIDE SEQUENCE [LARGE SCALE GENOMIC DNA]</scope>
    <source>
        <strain evidence="2 3">VKM Ac-2573</strain>
    </source>
</reference>
<proteinExistence type="predicted"/>
<evidence type="ECO:0000259" key="1">
    <source>
        <dbReference type="Pfam" id="PF13460"/>
    </source>
</evidence>
<dbReference type="Gene3D" id="3.40.50.720">
    <property type="entry name" value="NAD(P)-binding Rossmann-like Domain"/>
    <property type="match status" value="1"/>
</dbReference>
<dbReference type="PANTHER" id="PTHR43355">
    <property type="entry name" value="FLAVIN REDUCTASE (NADPH)"/>
    <property type="match status" value="1"/>
</dbReference>
<sequence length="211" mass="21856">MKLTIFAATGGVGRHLLEQAVTGGHEVTVVVRDPSLLTRRVRTVRADLASADPTLLAEAVSGADAVLSCLGPRGRAGAGIVSQGTLAIVMAMEASAVRRLVIVSVAGVATLPGPGSWSLIAKALSGIGDIVHHQHYADLLLTESLLKASELDWTAVGVPPLNDGAMSGNYRVATGEDPRPGLRLSRADAAHCMLAVLRMSETIRQSVVVSN</sequence>
<dbReference type="GO" id="GO:0042602">
    <property type="term" value="F:riboflavin reductase (NADPH) activity"/>
    <property type="evidence" value="ECO:0007669"/>
    <property type="project" value="TreeGrafter"/>
</dbReference>
<keyword evidence="3" id="KW-1185">Reference proteome</keyword>
<dbReference type="GO" id="GO:0004074">
    <property type="term" value="F:biliverdin reductase [NAD(P)H] activity"/>
    <property type="evidence" value="ECO:0007669"/>
    <property type="project" value="TreeGrafter"/>
</dbReference>
<evidence type="ECO:0000313" key="2">
    <source>
        <dbReference type="EMBL" id="TDW77953.1"/>
    </source>
</evidence>